<dbReference type="InterPro" id="IPR009875">
    <property type="entry name" value="PilZ_domain"/>
</dbReference>
<sequence>MTDPQDRRNFARVAFSGAVTLRQGEQVWLGTVADISLKGALVCLPTPCSLDGQTPIQLTLTLTDDIVIDMTVGLCHRQGDMIGVACQQIDVESMAHLRRIIELNTGDPIAAERELHRLGQPV</sequence>
<organism evidence="3 4">
    <name type="scientific">Simiduia aestuariiviva</name>
    <dbReference type="NCBI Taxonomy" id="1510459"/>
    <lineage>
        <taxon>Bacteria</taxon>
        <taxon>Pseudomonadati</taxon>
        <taxon>Pseudomonadota</taxon>
        <taxon>Gammaproteobacteria</taxon>
        <taxon>Cellvibrionales</taxon>
        <taxon>Cellvibrionaceae</taxon>
        <taxon>Simiduia</taxon>
    </lineage>
</organism>
<evidence type="ECO:0000313" key="3">
    <source>
        <dbReference type="EMBL" id="MBB3167162.1"/>
    </source>
</evidence>
<dbReference type="EMBL" id="JACHXZ010000001">
    <property type="protein sequence ID" value="MBB3167162.1"/>
    <property type="molecule type" value="Genomic_DNA"/>
</dbReference>
<dbReference type="AlphaFoldDB" id="A0A839UH10"/>
<dbReference type="Pfam" id="PF07238">
    <property type="entry name" value="PilZ"/>
    <property type="match status" value="1"/>
</dbReference>
<comment type="subunit">
    <text evidence="1">Monomer in both c-di-GMP-bound and free forms.</text>
</comment>
<keyword evidence="4" id="KW-1185">Reference proteome</keyword>
<keyword evidence="1" id="KW-0973">c-di-GMP</keyword>
<protein>
    <recommendedName>
        <fullName evidence="1">Cyclic diguanosine monophosphate-binding protein</fullName>
        <shortName evidence="1">c-di-GMP-binding protein</shortName>
    </recommendedName>
    <alternativeName>
        <fullName evidence="1">Pilz domain-containing protein</fullName>
    </alternativeName>
</protein>
<evidence type="ECO:0000256" key="1">
    <source>
        <dbReference type="PIRNR" id="PIRNR028141"/>
    </source>
</evidence>
<evidence type="ECO:0000259" key="2">
    <source>
        <dbReference type="Pfam" id="PF07238"/>
    </source>
</evidence>
<dbReference type="GO" id="GO:0035438">
    <property type="term" value="F:cyclic-di-GMP binding"/>
    <property type="evidence" value="ECO:0007669"/>
    <property type="project" value="InterPro"/>
</dbReference>
<dbReference type="RefSeq" id="WP_183907654.1">
    <property type="nucleotide sequence ID" value="NZ_JACHXZ010000001.1"/>
</dbReference>
<comment type="function">
    <text evidence="1">Binds the second messenger bis-(3'-5') cyclic dimeric guanosine monophosphate (c-di-GMP). Can bind two c-di-GMP molecules per monomer. May play a role in bacterial second-messenger regulated processes. Binding to c-di-GMP induces a conformational change of the C- and N-termini resulting in the exposure of a highly negative surface on one side of the protein to a possible effector protein.</text>
</comment>
<gene>
    <name evidence="3" type="ORF">FHS30_000338</name>
</gene>
<name>A0A839UH10_9GAMM</name>
<dbReference type="Proteomes" id="UP000559987">
    <property type="component" value="Unassembled WGS sequence"/>
</dbReference>
<accession>A0A839UH10</accession>
<dbReference type="InterPro" id="IPR027021">
    <property type="entry name" value="C-di-GMP_BP_PA4608"/>
</dbReference>
<comment type="caution">
    <text evidence="3">The sequence shown here is derived from an EMBL/GenBank/DDBJ whole genome shotgun (WGS) entry which is preliminary data.</text>
</comment>
<dbReference type="Gene3D" id="2.40.10.220">
    <property type="entry name" value="predicted glycosyltransferase like domains"/>
    <property type="match status" value="1"/>
</dbReference>
<dbReference type="PIRSF" id="PIRSF028141">
    <property type="entry name" value="C-di-GMP_BP_PA4608"/>
    <property type="match status" value="1"/>
</dbReference>
<proteinExistence type="predicted"/>
<dbReference type="SUPFAM" id="SSF141371">
    <property type="entry name" value="PilZ domain-like"/>
    <property type="match status" value="1"/>
</dbReference>
<feature type="domain" description="PilZ" evidence="2">
    <location>
        <begin position="6"/>
        <end position="102"/>
    </location>
</feature>
<keyword evidence="1" id="KW-0547">Nucleotide-binding</keyword>
<reference evidence="3 4" key="1">
    <citation type="submission" date="2020-08" db="EMBL/GenBank/DDBJ databases">
        <title>Genomic Encyclopedia of Type Strains, Phase III (KMG-III): the genomes of soil and plant-associated and newly described type strains.</title>
        <authorList>
            <person name="Whitman W."/>
        </authorList>
    </citation>
    <scope>NUCLEOTIDE SEQUENCE [LARGE SCALE GENOMIC DNA]</scope>
    <source>
        <strain evidence="3 4">CECT 8571</strain>
    </source>
</reference>
<evidence type="ECO:0000313" key="4">
    <source>
        <dbReference type="Proteomes" id="UP000559987"/>
    </source>
</evidence>